<keyword evidence="3" id="KW-0805">Transcription regulation</keyword>
<accession>A0A857DM79</accession>
<dbReference type="Pfam" id="PF00196">
    <property type="entry name" value="GerE"/>
    <property type="match status" value="1"/>
</dbReference>
<dbReference type="Pfam" id="PF00072">
    <property type="entry name" value="Response_reg"/>
    <property type="match status" value="1"/>
</dbReference>
<name>A0A857DM79_9FIRM</name>
<dbReference type="InterPro" id="IPR016032">
    <property type="entry name" value="Sig_transdc_resp-reg_C-effctor"/>
</dbReference>
<dbReference type="AlphaFoldDB" id="A0A857DM79"/>
<evidence type="ECO:0000256" key="7">
    <source>
        <dbReference type="PROSITE-ProRule" id="PRU00169"/>
    </source>
</evidence>
<dbReference type="PANTHER" id="PTHR43214">
    <property type="entry name" value="TWO-COMPONENT RESPONSE REGULATOR"/>
    <property type="match status" value="1"/>
</dbReference>
<dbReference type="InterPro" id="IPR000792">
    <property type="entry name" value="Tscrpt_reg_LuxR_C"/>
</dbReference>
<keyword evidence="4" id="KW-0238">DNA-binding</keyword>
<dbReference type="InterPro" id="IPR058245">
    <property type="entry name" value="NreC/VraR/RcsB-like_REC"/>
</dbReference>
<dbReference type="Gene3D" id="3.40.50.2300">
    <property type="match status" value="1"/>
</dbReference>
<dbReference type="SUPFAM" id="SSF52172">
    <property type="entry name" value="CheY-like"/>
    <property type="match status" value="1"/>
</dbReference>
<evidence type="ECO:0000259" key="9">
    <source>
        <dbReference type="PROSITE" id="PS50110"/>
    </source>
</evidence>
<evidence type="ECO:0000256" key="6">
    <source>
        <dbReference type="ARBA" id="ARBA00024867"/>
    </source>
</evidence>
<dbReference type="PANTHER" id="PTHR43214:SF40">
    <property type="entry name" value="TRANSCRIPTIONAL REGULATORY PROTEIN LNRK"/>
    <property type="match status" value="1"/>
</dbReference>
<keyword evidence="5" id="KW-0804">Transcription</keyword>
<protein>
    <recommendedName>
        <fullName evidence="1">Stage 0 sporulation protein A homolog</fullName>
    </recommendedName>
</protein>
<evidence type="ECO:0000313" key="11">
    <source>
        <dbReference type="Proteomes" id="UP000430508"/>
    </source>
</evidence>
<dbReference type="PROSITE" id="PS00622">
    <property type="entry name" value="HTH_LUXR_1"/>
    <property type="match status" value="1"/>
</dbReference>
<dbReference type="InterPro" id="IPR011006">
    <property type="entry name" value="CheY-like_superfamily"/>
</dbReference>
<dbReference type="GO" id="GO:0000160">
    <property type="term" value="P:phosphorelay signal transduction system"/>
    <property type="evidence" value="ECO:0007669"/>
    <property type="project" value="InterPro"/>
</dbReference>
<dbReference type="SMART" id="SM00421">
    <property type="entry name" value="HTH_LUXR"/>
    <property type="match status" value="1"/>
</dbReference>
<reference evidence="10 11" key="1">
    <citation type="submission" date="2019-12" db="EMBL/GenBank/DDBJ databases">
        <title>Sequence classification of anaerobic respiratory reductive dehalogenases: First we see many, then we see few.</title>
        <authorList>
            <person name="Molenda O."/>
            <person name="Puentes Jacome L.A."/>
            <person name="Cao X."/>
            <person name="Nesbo C.L."/>
            <person name="Tang S."/>
            <person name="Morson N."/>
            <person name="Patron J."/>
            <person name="Lomheim L."/>
            <person name="Wishart D.S."/>
            <person name="Edwards E.A."/>
        </authorList>
    </citation>
    <scope>NUCLEOTIDE SEQUENCE [LARGE SCALE GENOMIC DNA]</scope>
    <source>
        <strain evidence="10 11">12DCA</strain>
    </source>
</reference>
<feature type="domain" description="Response regulatory" evidence="9">
    <location>
        <begin position="4"/>
        <end position="119"/>
    </location>
</feature>
<dbReference type="SMART" id="SM00448">
    <property type="entry name" value="REC"/>
    <property type="match status" value="1"/>
</dbReference>
<dbReference type="GO" id="GO:0006355">
    <property type="term" value="P:regulation of DNA-templated transcription"/>
    <property type="evidence" value="ECO:0007669"/>
    <property type="project" value="InterPro"/>
</dbReference>
<feature type="modified residue" description="4-aspartylphosphate" evidence="7">
    <location>
        <position position="55"/>
    </location>
</feature>
<evidence type="ECO:0000259" key="8">
    <source>
        <dbReference type="PROSITE" id="PS50043"/>
    </source>
</evidence>
<organism evidence="10 11">
    <name type="scientific">Dehalobacter restrictus</name>
    <dbReference type="NCBI Taxonomy" id="55583"/>
    <lineage>
        <taxon>Bacteria</taxon>
        <taxon>Bacillati</taxon>
        <taxon>Bacillota</taxon>
        <taxon>Clostridia</taxon>
        <taxon>Eubacteriales</taxon>
        <taxon>Desulfitobacteriaceae</taxon>
        <taxon>Dehalobacter</taxon>
    </lineage>
</organism>
<gene>
    <name evidence="10" type="ORF">GQ588_14150</name>
</gene>
<dbReference type="GO" id="GO:0003677">
    <property type="term" value="F:DNA binding"/>
    <property type="evidence" value="ECO:0007669"/>
    <property type="project" value="UniProtKB-KW"/>
</dbReference>
<proteinExistence type="predicted"/>
<dbReference type="RefSeq" id="WP_158208656.1">
    <property type="nucleotide sequence ID" value="NZ_CP046996.1"/>
</dbReference>
<dbReference type="PROSITE" id="PS50043">
    <property type="entry name" value="HTH_LUXR_2"/>
    <property type="match status" value="1"/>
</dbReference>
<comment type="function">
    <text evidence="6">May play the central regulatory role in sporulation. It may be an element of the effector pathway responsible for the activation of sporulation genes in response to nutritional stress. Spo0A may act in concert with spo0H (a sigma factor) to control the expression of some genes that are critical to the sporulation process.</text>
</comment>
<dbReference type="EMBL" id="CP046996">
    <property type="protein sequence ID" value="QHA01698.1"/>
    <property type="molecule type" value="Genomic_DNA"/>
</dbReference>
<feature type="domain" description="HTH luxR-type" evidence="8">
    <location>
        <begin position="143"/>
        <end position="208"/>
    </location>
</feature>
<dbReference type="CDD" id="cd17535">
    <property type="entry name" value="REC_NarL-like"/>
    <property type="match status" value="1"/>
</dbReference>
<dbReference type="SUPFAM" id="SSF46894">
    <property type="entry name" value="C-terminal effector domain of the bipartite response regulators"/>
    <property type="match status" value="1"/>
</dbReference>
<evidence type="ECO:0000256" key="2">
    <source>
        <dbReference type="ARBA" id="ARBA00022553"/>
    </source>
</evidence>
<dbReference type="PRINTS" id="PR00038">
    <property type="entry name" value="HTHLUXR"/>
</dbReference>
<evidence type="ECO:0000313" key="10">
    <source>
        <dbReference type="EMBL" id="QHA01698.1"/>
    </source>
</evidence>
<keyword evidence="2 7" id="KW-0597">Phosphoprotein</keyword>
<evidence type="ECO:0000256" key="5">
    <source>
        <dbReference type="ARBA" id="ARBA00023163"/>
    </source>
</evidence>
<dbReference type="InterPro" id="IPR039420">
    <property type="entry name" value="WalR-like"/>
</dbReference>
<sequence length="210" mass="23746">MPIKVLIADDDILIREGLKIILQNDKRFEVTACVENGLQAIQYCESQEVDIVLLDVRMPVMDGLQASREISEKTTVRPLILTTFDDDDFILTAVKNGSRGYLLKNSSPDRIMDAIKMVYEGGIVMQDSVMKKIREELVTNPKVKIAEDLFSDREMDIIKLISKGLANREIAKKLYVSEGTVKNYITSILNKTGLEHRTQIAIYYLTGSRS</sequence>
<evidence type="ECO:0000256" key="3">
    <source>
        <dbReference type="ARBA" id="ARBA00023015"/>
    </source>
</evidence>
<dbReference type="Proteomes" id="UP000430508">
    <property type="component" value="Chromosome"/>
</dbReference>
<evidence type="ECO:0000256" key="4">
    <source>
        <dbReference type="ARBA" id="ARBA00023125"/>
    </source>
</evidence>
<evidence type="ECO:0000256" key="1">
    <source>
        <dbReference type="ARBA" id="ARBA00018672"/>
    </source>
</evidence>
<dbReference type="InterPro" id="IPR001789">
    <property type="entry name" value="Sig_transdc_resp-reg_receiver"/>
</dbReference>
<dbReference type="PROSITE" id="PS50110">
    <property type="entry name" value="RESPONSE_REGULATORY"/>
    <property type="match status" value="1"/>
</dbReference>
<dbReference type="CDD" id="cd06170">
    <property type="entry name" value="LuxR_C_like"/>
    <property type="match status" value="1"/>
</dbReference>